<evidence type="ECO:0000313" key="4">
    <source>
        <dbReference type="Proteomes" id="UP000317650"/>
    </source>
</evidence>
<dbReference type="Gene3D" id="1.25.40.10">
    <property type="entry name" value="Tetratricopeptide repeat domain"/>
    <property type="match status" value="1"/>
</dbReference>
<evidence type="ECO:0000256" key="1">
    <source>
        <dbReference type="ARBA" id="ARBA00022737"/>
    </source>
</evidence>
<dbReference type="InterPro" id="IPR046960">
    <property type="entry name" value="PPR_At4g14850-like_plant"/>
</dbReference>
<feature type="repeat" description="PPR" evidence="2">
    <location>
        <begin position="106"/>
        <end position="140"/>
    </location>
</feature>
<evidence type="ECO:0008006" key="5">
    <source>
        <dbReference type="Google" id="ProtNLM"/>
    </source>
</evidence>
<keyword evidence="1" id="KW-0677">Repeat</keyword>
<dbReference type="STRING" id="52838.A0A4S8JZK0"/>
<dbReference type="GO" id="GO:0003723">
    <property type="term" value="F:RNA binding"/>
    <property type="evidence" value="ECO:0007669"/>
    <property type="project" value="InterPro"/>
</dbReference>
<evidence type="ECO:0000256" key="2">
    <source>
        <dbReference type="PROSITE-ProRule" id="PRU00708"/>
    </source>
</evidence>
<sequence length="143" mass="16164">MLSSGARPSACTFPSLLKACARVAAREAGELLHGLMIKWAVDRDSFSTNGLIYMYCACQRDDLGRRVFDLSQERDVASWTCMLSGYVSCGLLYRARCLFDEMPERGIITWNAMINGYMKSGYTDAARELFDKMPNQNMESWTL</sequence>
<dbReference type="Pfam" id="PF01535">
    <property type="entry name" value="PPR"/>
    <property type="match status" value="2"/>
</dbReference>
<dbReference type="GO" id="GO:0009451">
    <property type="term" value="P:RNA modification"/>
    <property type="evidence" value="ECO:0007669"/>
    <property type="project" value="InterPro"/>
</dbReference>
<accession>A0A4S8JZK0</accession>
<evidence type="ECO:0000313" key="3">
    <source>
        <dbReference type="EMBL" id="THU67834.1"/>
    </source>
</evidence>
<protein>
    <recommendedName>
        <fullName evidence="5">Pentatricopeptide repeat-containing protein</fullName>
    </recommendedName>
</protein>
<gene>
    <name evidence="3" type="ORF">C4D60_Mb05t28850</name>
</gene>
<dbReference type="NCBIfam" id="TIGR00756">
    <property type="entry name" value="PPR"/>
    <property type="match status" value="2"/>
</dbReference>
<comment type="caution">
    <text evidence="3">The sequence shown here is derived from an EMBL/GenBank/DDBJ whole genome shotgun (WGS) entry which is preliminary data.</text>
</comment>
<dbReference type="EMBL" id="PYDT01000003">
    <property type="protein sequence ID" value="THU67834.1"/>
    <property type="molecule type" value="Genomic_DNA"/>
</dbReference>
<name>A0A4S8JZK0_MUSBA</name>
<dbReference type="AlphaFoldDB" id="A0A4S8JZK0"/>
<dbReference type="PANTHER" id="PTHR47926:SF452">
    <property type="entry name" value="PENTATRICOPEPTIDE REPEAT-CONTAINING PROTEIN"/>
    <property type="match status" value="1"/>
</dbReference>
<dbReference type="InterPro" id="IPR011990">
    <property type="entry name" value="TPR-like_helical_dom_sf"/>
</dbReference>
<reference evidence="3 4" key="1">
    <citation type="journal article" date="2019" name="Nat. Plants">
        <title>Genome sequencing of Musa balbisiana reveals subgenome evolution and function divergence in polyploid bananas.</title>
        <authorList>
            <person name="Yao X."/>
        </authorList>
    </citation>
    <scope>NUCLEOTIDE SEQUENCE [LARGE SCALE GENOMIC DNA]</scope>
    <source>
        <strain evidence="4">cv. DH-PKW</strain>
        <tissue evidence="3">Leaves</tissue>
    </source>
</reference>
<dbReference type="InterPro" id="IPR002885">
    <property type="entry name" value="PPR_rpt"/>
</dbReference>
<keyword evidence="4" id="KW-1185">Reference proteome</keyword>
<proteinExistence type="predicted"/>
<organism evidence="3 4">
    <name type="scientific">Musa balbisiana</name>
    <name type="common">Banana</name>
    <dbReference type="NCBI Taxonomy" id="52838"/>
    <lineage>
        <taxon>Eukaryota</taxon>
        <taxon>Viridiplantae</taxon>
        <taxon>Streptophyta</taxon>
        <taxon>Embryophyta</taxon>
        <taxon>Tracheophyta</taxon>
        <taxon>Spermatophyta</taxon>
        <taxon>Magnoliopsida</taxon>
        <taxon>Liliopsida</taxon>
        <taxon>Zingiberales</taxon>
        <taxon>Musaceae</taxon>
        <taxon>Musa</taxon>
    </lineage>
</organism>
<feature type="repeat" description="PPR" evidence="2">
    <location>
        <begin position="75"/>
        <end position="105"/>
    </location>
</feature>
<dbReference type="PANTHER" id="PTHR47926">
    <property type="entry name" value="PENTATRICOPEPTIDE REPEAT-CONTAINING PROTEIN"/>
    <property type="match status" value="1"/>
</dbReference>
<dbReference type="Proteomes" id="UP000317650">
    <property type="component" value="Chromosome 5"/>
</dbReference>
<dbReference type="PROSITE" id="PS51375">
    <property type="entry name" value="PPR"/>
    <property type="match status" value="2"/>
</dbReference>